<dbReference type="InterPro" id="IPR045864">
    <property type="entry name" value="aa-tRNA-synth_II/BPL/LPL"/>
</dbReference>
<dbReference type="GO" id="GO:0005739">
    <property type="term" value="C:mitochondrion"/>
    <property type="evidence" value="ECO:0007669"/>
    <property type="project" value="TreeGrafter"/>
</dbReference>
<dbReference type="GO" id="GO:0004820">
    <property type="term" value="F:glycine-tRNA ligase activity"/>
    <property type="evidence" value="ECO:0007669"/>
    <property type="project" value="TreeGrafter"/>
</dbReference>
<dbReference type="InterPro" id="IPR027031">
    <property type="entry name" value="Gly-tRNA_synthase/POLG2"/>
</dbReference>
<proteinExistence type="predicted"/>
<keyword evidence="3" id="KW-1185">Reference proteome</keyword>
<feature type="region of interest" description="Disordered" evidence="1">
    <location>
        <begin position="39"/>
        <end position="78"/>
    </location>
</feature>
<sequence length="166" mass="18788">MRRGMPTSILDDTGKQGRGLRIIERMEVACKLQQRDEGWVTSPLHTTPRHAENSTHSLPPPSRDGINEPSDTVLTRSDVKDPAGEVFRRPSFECLLKRRFFYAESFDVDRTSANQLADNRGLYDYGPPGCALQANIVNEWRNHFVVEENMMELDCTAITPSPPQQS</sequence>
<dbReference type="InParanoid" id="A0A151GXT5"/>
<evidence type="ECO:0000313" key="3">
    <source>
        <dbReference type="Proteomes" id="UP000076580"/>
    </source>
</evidence>
<gene>
    <name evidence="2" type="ORF">DCS_03051</name>
</gene>
<dbReference type="AlphaFoldDB" id="A0A151GXT5"/>
<comment type="caution">
    <text evidence="2">The sequence shown here is derived from an EMBL/GenBank/DDBJ whole genome shotgun (WGS) entry which is preliminary data.</text>
</comment>
<evidence type="ECO:0000313" key="2">
    <source>
        <dbReference type="EMBL" id="KYK61906.1"/>
    </source>
</evidence>
<name>A0A151GXT5_DRECN</name>
<dbReference type="RefSeq" id="XP_040661258.1">
    <property type="nucleotide sequence ID" value="XM_040800375.1"/>
</dbReference>
<accession>A0A151GXT5</accession>
<reference evidence="2 3" key="1">
    <citation type="journal article" date="2016" name="Sci. Rep.">
        <title>Insights into Adaptations to a Near-Obligate Nematode Endoparasitic Lifestyle from the Finished Genome of Drechmeria coniospora.</title>
        <authorList>
            <person name="Zhang L."/>
            <person name="Zhou Z."/>
            <person name="Guo Q."/>
            <person name="Fokkens L."/>
            <person name="Miskei M."/>
            <person name="Pocsi I."/>
            <person name="Zhang W."/>
            <person name="Chen M."/>
            <person name="Wang L."/>
            <person name="Sun Y."/>
            <person name="Donzelli B.G."/>
            <person name="Gibson D.M."/>
            <person name="Nelson D.R."/>
            <person name="Luo J.G."/>
            <person name="Rep M."/>
            <person name="Liu H."/>
            <person name="Yang S."/>
            <person name="Wang J."/>
            <person name="Krasnoff S.B."/>
            <person name="Xu Y."/>
            <person name="Molnar I."/>
            <person name="Lin M."/>
        </authorList>
    </citation>
    <scope>NUCLEOTIDE SEQUENCE [LARGE SCALE GENOMIC DNA]</scope>
    <source>
        <strain evidence="2 3">ARSEF 6962</strain>
    </source>
</reference>
<dbReference type="STRING" id="98403.A0A151GXT5"/>
<dbReference type="PANTHER" id="PTHR10745:SF0">
    <property type="entry name" value="GLYCINE--TRNA LIGASE"/>
    <property type="match status" value="1"/>
</dbReference>
<dbReference type="PANTHER" id="PTHR10745">
    <property type="entry name" value="GLYCYL-TRNA SYNTHETASE/DNA POLYMERASE SUBUNIT GAMMA-2"/>
    <property type="match status" value="1"/>
</dbReference>
<dbReference type="GO" id="GO:0070150">
    <property type="term" value="P:mitochondrial glycyl-tRNA aminoacylation"/>
    <property type="evidence" value="ECO:0007669"/>
    <property type="project" value="TreeGrafter"/>
</dbReference>
<dbReference type="SUPFAM" id="SSF55681">
    <property type="entry name" value="Class II aaRS and biotin synthetases"/>
    <property type="match status" value="1"/>
</dbReference>
<dbReference type="GeneID" id="63715694"/>
<dbReference type="Gene3D" id="3.30.930.10">
    <property type="entry name" value="Bira Bifunctional Protein, Domain 2"/>
    <property type="match status" value="1"/>
</dbReference>
<protein>
    <submittedName>
        <fullName evidence="2">Uncharacterized protein</fullName>
    </submittedName>
</protein>
<evidence type="ECO:0000256" key="1">
    <source>
        <dbReference type="SAM" id="MobiDB-lite"/>
    </source>
</evidence>
<organism evidence="2 3">
    <name type="scientific">Drechmeria coniospora</name>
    <name type="common">Nematophagous fungus</name>
    <name type="synonym">Meria coniospora</name>
    <dbReference type="NCBI Taxonomy" id="98403"/>
    <lineage>
        <taxon>Eukaryota</taxon>
        <taxon>Fungi</taxon>
        <taxon>Dikarya</taxon>
        <taxon>Ascomycota</taxon>
        <taxon>Pezizomycotina</taxon>
        <taxon>Sordariomycetes</taxon>
        <taxon>Hypocreomycetidae</taxon>
        <taxon>Hypocreales</taxon>
        <taxon>Ophiocordycipitaceae</taxon>
        <taxon>Drechmeria</taxon>
    </lineage>
</organism>
<dbReference type="EMBL" id="LAYC01000001">
    <property type="protein sequence ID" value="KYK61906.1"/>
    <property type="molecule type" value="Genomic_DNA"/>
</dbReference>
<dbReference type="Proteomes" id="UP000076580">
    <property type="component" value="Chromosome 01"/>
</dbReference>